<protein>
    <recommendedName>
        <fullName evidence="4">Protein kinase domain-containing protein</fullName>
    </recommendedName>
</protein>
<evidence type="ECO:0000259" key="4">
    <source>
        <dbReference type="PROSITE" id="PS50011"/>
    </source>
</evidence>
<evidence type="ECO:0000313" key="5">
    <source>
        <dbReference type="EMBL" id="KAE9993974.1"/>
    </source>
</evidence>
<keyword evidence="3" id="KW-0067">ATP-binding</keyword>
<proteinExistence type="predicted"/>
<reference evidence="5 6" key="1">
    <citation type="submission" date="2019-07" db="EMBL/GenBank/DDBJ databases">
        <title>Venturia inaequalis Genome Resource.</title>
        <authorList>
            <person name="Lichtner F.J."/>
        </authorList>
    </citation>
    <scope>NUCLEOTIDE SEQUENCE [LARGE SCALE GENOMIC DNA]</scope>
    <source>
        <strain evidence="5 6">DMI_063113</strain>
    </source>
</reference>
<evidence type="ECO:0000256" key="3">
    <source>
        <dbReference type="ARBA" id="ARBA00022840"/>
    </source>
</evidence>
<keyword evidence="1" id="KW-0418">Kinase</keyword>
<dbReference type="Gene3D" id="1.10.510.10">
    <property type="entry name" value="Transferase(Phosphotransferase) domain 1"/>
    <property type="match status" value="1"/>
</dbReference>
<dbReference type="Pfam" id="PF00069">
    <property type="entry name" value="Pkinase"/>
    <property type="match status" value="1"/>
</dbReference>
<dbReference type="AlphaFoldDB" id="A0A8H3VRC5"/>
<comment type="caution">
    <text evidence="5">The sequence shown here is derived from an EMBL/GenBank/DDBJ whole genome shotgun (WGS) entry which is preliminary data.</text>
</comment>
<accession>A0A8H3VRC5</accession>
<dbReference type="InterPro" id="IPR000719">
    <property type="entry name" value="Prot_kinase_dom"/>
</dbReference>
<keyword evidence="2" id="KW-0547">Nucleotide-binding</keyword>
<evidence type="ECO:0000313" key="6">
    <source>
        <dbReference type="Proteomes" id="UP000490939"/>
    </source>
</evidence>
<dbReference type="PANTHER" id="PTHR24055">
    <property type="entry name" value="MITOGEN-ACTIVATED PROTEIN KINASE"/>
    <property type="match status" value="1"/>
</dbReference>
<gene>
    <name evidence="5" type="ORF">EG327_002014</name>
</gene>
<dbReference type="EMBL" id="WNWR01000016">
    <property type="protein sequence ID" value="KAE9993974.1"/>
    <property type="molecule type" value="Genomic_DNA"/>
</dbReference>
<organism evidence="5 6">
    <name type="scientific">Venturia inaequalis</name>
    <name type="common">Apple scab fungus</name>
    <dbReference type="NCBI Taxonomy" id="5025"/>
    <lineage>
        <taxon>Eukaryota</taxon>
        <taxon>Fungi</taxon>
        <taxon>Dikarya</taxon>
        <taxon>Ascomycota</taxon>
        <taxon>Pezizomycotina</taxon>
        <taxon>Dothideomycetes</taxon>
        <taxon>Pleosporomycetidae</taxon>
        <taxon>Venturiales</taxon>
        <taxon>Venturiaceae</taxon>
        <taxon>Venturia</taxon>
    </lineage>
</organism>
<keyword evidence="6" id="KW-1185">Reference proteome</keyword>
<dbReference type="SUPFAM" id="SSF56112">
    <property type="entry name" value="Protein kinase-like (PK-like)"/>
    <property type="match status" value="1"/>
</dbReference>
<dbReference type="SMART" id="SM00220">
    <property type="entry name" value="S_TKc"/>
    <property type="match status" value="1"/>
</dbReference>
<name>A0A8H3VRC5_VENIN</name>
<sequence>MAPFNLNQVIRGLKGSYQIIKILKPHVFQAKIEGTSTFVAIKSPPSHNNVMFETESDTYEFDCIRNCLFIRSLRERIQDSENQCLVLEWMDHTLWDTKDESLQAKTRIFKTVARSCLNGLKAFSDMDGQGVSVHADLNPNNILITGFSSATPVVKVADLGCSSTVYDPPRPQLKLRPQGDAIRAPEIWKGEGLTPAADIWSLGVSLAHWMAAKAIFGKSGRTVKTNLPQEVNEAGWSIAKLHRLRDSPLRGPIQEPWAMDWAVAVHFIESDLAGLSTSLRETLVQTGVSSELIDFIEYLLVVEPTERPSADDALAHPFLAQGL</sequence>
<dbReference type="InterPro" id="IPR011009">
    <property type="entry name" value="Kinase-like_dom_sf"/>
</dbReference>
<evidence type="ECO:0000256" key="1">
    <source>
        <dbReference type="ARBA" id="ARBA00022527"/>
    </source>
</evidence>
<keyword evidence="1" id="KW-0723">Serine/threonine-protein kinase</keyword>
<evidence type="ECO:0000256" key="2">
    <source>
        <dbReference type="ARBA" id="ARBA00022741"/>
    </source>
</evidence>
<dbReference type="Proteomes" id="UP000490939">
    <property type="component" value="Unassembled WGS sequence"/>
</dbReference>
<dbReference type="GO" id="GO:0004674">
    <property type="term" value="F:protein serine/threonine kinase activity"/>
    <property type="evidence" value="ECO:0007669"/>
    <property type="project" value="UniProtKB-KW"/>
</dbReference>
<keyword evidence="1" id="KW-0808">Transferase</keyword>
<dbReference type="PROSITE" id="PS50011">
    <property type="entry name" value="PROTEIN_KINASE_DOM"/>
    <property type="match status" value="1"/>
</dbReference>
<dbReference type="GO" id="GO:0005524">
    <property type="term" value="F:ATP binding"/>
    <property type="evidence" value="ECO:0007669"/>
    <property type="project" value="UniProtKB-KW"/>
</dbReference>
<dbReference type="InterPro" id="IPR050117">
    <property type="entry name" value="MAPK"/>
</dbReference>
<feature type="domain" description="Protein kinase" evidence="4">
    <location>
        <begin position="17"/>
        <end position="319"/>
    </location>
</feature>